<dbReference type="EMBL" id="FMWD01000002">
    <property type="protein sequence ID" value="SCZ52570.1"/>
    <property type="molecule type" value="Genomic_DNA"/>
</dbReference>
<keyword evidence="2" id="KW-1185">Reference proteome</keyword>
<organism evidence="1 2">
    <name type="scientific">Thiohalomonas denitrificans</name>
    <dbReference type="NCBI Taxonomy" id="415747"/>
    <lineage>
        <taxon>Bacteria</taxon>
        <taxon>Pseudomonadati</taxon>
        <taxon>Pseudomonadota</taxon>
        <taxon>Gammaproteobacteria</taxon>
        <taxon>Thiohalomonadales</taxon>
        <taxon>Thiohalomonadaceae</taxon>
        <taxon>Thiohalomonas</taxon>
    </lineage>
</organism>
<dbReference type="AlphaFoldDB" id="A0A1G5PTL1"/>
<dbReference type="Proteomes" id="UP000199648">
    <property type="component" value="Unassembled WGS sequence"/>
</dbReference>
<gene>
    <name evidence="1" type="ORF">SAMN03097708_00769</name>
</gene>
<evidence type="ECO:0000313" key="1">
    <source>
        <dbReference type="EMBL" id="SCZ52570.1"/>
    </source>
</evidence>
<proteinExistence type="predicted"/>
<protein>
    <submittedName>
        <fullName evidence="1">Uncharacterized protein</fullName>
    </submittedName>
</protein>
<accession>A0A1G5PTL1</accession>
<name>A0A1G5PTL1_9GAMM</name>
<sequence length="75" mass="8767">MENTAHFYRQLPVSPTQHQTRMLEEIAYLEARLRDIGITGDCAYEKSLARTYDVLLRERREQLADSGIQLSRPDE</sequence>
<dbReference type="RefSeq" id="WP_092992788.1">
    <property type="nucleotide sequence ID" value="NZ_FMWD01000002.1"/>
</dbReference>
<dbReference type="OrthoDB" id="7069258at2"/>
<reference evidence="1 2" key="1">
    <citation type="submission" date="2016-10" db="EMBL/GenBank/DDBJ databases">
        <authorList>
            <person name="de Groot N.N."/>
        </authorList>
    </citation>
    <scope>NUCLEOTIDE SEQUENCE [LARGE SCALE GENOMIC DNA]</scope>
    <source>
        <strain evidence="1 2">HLD2</strain>
    </source>
</reference>
<dbReference type="STRING" id="415747.SAMN03097708_00769"/>
<evidence type="ECO:0000313" key="2">
    <source>
        <dbReference type="Proteomes" id="UP000199648"/>
    </source>
</evidence>